<keyword evidence="2" id="KW-1185">Reference proteome</keyword>
<reference evidence="1" key="1">
    <citation type="submission" date="2021-06" db="EMBL/GenBank/DDBJ databases">
        <title>Comparative genomics, transcriptomics and evolutionary studies reveal genomic signatures of adaptation to plant cell wall in hemibiotrophic fungi.</title>
        <authorList>
            <consortium name="DOE Joint Genome Institute"/>
            <person name="Baroncelli R."/>
            <person name="Diaz J.F."/>
            <person name="Benocci T."/>
            <person name="Peng M."/>
            <person name="Battaglia E."/>
            <person name="Haridas S."/>
            <person name="Andreopoulos W."/>
            <person name="Labutti K."/>
            <person name="Pangilinan J."/>
            <person name="Floch G.L."/>
            <person name="Makela M.R."/>
            <person name="Henrissat B."/>
            <person name="Grigoriev I.V."/>
            <person name="Crouch J.A."/>
            <person name="De Vries R.P."/>
            <person name="Sukno S.A."/>
            <person name="Thon M.R."/>
        </authorList>
    </citation>
    <scope>NUCLEOTIDE SEQUENCE</scope>
    <source>
        <strain evidence="1">MAFF235873</strain>
    </source>
</reference>
<dbReference type="Proteomes" id="UP001232148">
    <property type="component" value="Unassembled WGS sequence"/>
</dbReference>
<comment type="caution">
    <text evidence="1">The sequence shown here is derived from an EMBL/GenBank/DDBJ whole genome shotgun (WGS) entry which is preliminary data.</text>
</comment>
<name>A0AAD9LWM6_9PEZI</name>
<dbReference type="AlphaFoldDB" id="A0AAD9LWM6"/>
<sequence>MFVPSRAPKYASVLLTPKPSLLVVHLFLSSIHPSLPPLVVFSSDKQDPPPSVSEARRSACMFQTDSSFGSNLCLGGGRY</sequence>
<proteinExistence type="predicted"/>
<protein>
    <submittedName>
        <fullName evidence="1">Uncharacterized protein</fullName>
    </submittedName>
</protein>
<evidence type="ECO:0000313" key="1">
    <source>
        <dbReference type="EMBL" id="KAK2021060.1"/>
    </source>
</evidence>
<gene>
    <name evidence="1" type="ORF">LX32DRAFT_646776</name>
</gene>
<organism evidence="1 2">
    <name type="scientific">Colletotrichum zoysiae</name>
    <dbReference type="NCBI Taxonomy" id="1216348"/>
    <lineage>
        <taxon>Eukaryota</taxon>
        <taxon>Fungi</taxon>
        <taxon>Dikarya</taxon>
        <taxon>Ascomycota</taxon>
        <taxon>Pezizomycotina</taxon>
        <taxon>Sordariomycetes</taxon>
        <taxon>Hypocreomycetidae</taxon>
        <taxon>Glomerellales</taxon>
        <taxon>Glomerellaceae</taxon>
        <taxon>Colletotrichum</taxon>
        <taxon>Colletotrichum graminicola species complex</taxon>
    </lineage>
</organism>
<accession>A0AAD9LWM6</accession>
<evidence type="ECO:0000313" key="2">
    <source>
        <dbReference type="Proteomes" id="UP001232148"/>
    </source>
</evidence>
<dbReference type="EMBL" id="MU843141">
    <property type="protein sequence ID" value="KAK2021060.1"/>
    <property type="molecule type" value="Genomic_DNA"/>
</dbReference>